<dbReference type="Pfam" id="PF04664">
    <property type="entry name" value="OGFr_N"/>
    <property type="match status" value="1"/>
</dbReference>
<protein>
    <submittedName>
        <fullName evidence="4">Opioid growth factor receptor</fullName>
    </submittedName>
</protein>
<name>A0A6G1PH05_CHAAH</name>
<dbReference type="Proteomes" id="UP000503349">
    <property type="component" value="Chromosome 5"/>
</dbReference>
<dbReference type="PANTHER" id="PTHR14015:SF1">
    <property type="entry name" value="OPIOID GROWTH FACTOR RECEPTOR"/>
    <property type="match status" value="1"/>
</dbReference>
<comment type="similarity">
    <text evidence="1">Belongs to the opioid growth factor receptor family.</text>
</comment>
<dbReference type="GO" id="GO:0016020">
    <property type="term" value="C:membrane"/>
    <property type="evidence" value="ECO:0007669"/>
    <property type="project" value="InterPro"/>
</dbReference>
<keyword evidence="5" id="KW-1185">Reference proteome</keyword>
<keyword evidence="4" id="KW-0675">Receptor</keyword>
<sequence length="437" mass="51263">MHRAQTGSLKKKQLCGGAGHSVFKMSSFGFGGLWCLIERLWRVVAFIPRYFSIPFTGLLRLAINWRNSGDAPIESEINEANTQPQSGSQAEVEHGPQESFRQPNCETQSCEGSEDDEFDSEDYGVDATDELYCRYDSTWESEGLERPRTWARTRRKASFRSYKFGRFENAARDMQNYRHDYDVSQTHTHTHTHTHWAESINIATFYWTYAVPFYVLPIVPDQGDKPILEFYLGTKACLPDDFHNDWYGEYDALEYVHTYIQWLFPLQEPGMNFQAPALTRGEIQDFLSNKTAKENLLKSYQLMLDFYGITLYDKEKGKVRRASNWRERFNNLNSHTHNNLRITRILKCLGTLGYPHYQAPLVHFFLNETLVHGELPCVKESVLNYFVFAVRNKSERRRLLKFAYLNYIPKDEFVWCPQKIQMMWSQHQRDFSVEGED</sequence>
<reference evidence="5" key="2">
    <citation type="submission" date="2019-02" db="EMBL/GenBank/DDBJ databases">
        <title>Opniocepnalus argus Var Kimnra genome.</title>
        <authorList>
            <person name="Zhou C."/>
            <person name="Xiao S."/>
        </authorList>
    </citation>
    <scope>NUCLEOTIDE SEQUENCE [LARGE SCALE GENOMIC DNA]</scope>
</reference>
<evidence type="ECO:0000313" key="5">
    <source>
        <dbReference type="Proteomes" id="UP000503349"/>
    </source>
</evidence>
<evidence type="ECO:0000259" key="3">
    <source>
        <dbReference type="Pfam" id="PF04664"/>
    </source>
</evidence>
<dbReference type="PANTHER" id="PTHR14015">
    <property type="entry name" value="OPIOID GROWTH FACTOR RECEPTOR OGFR ZETA-TYPE OPIOID RECEPTOR"/>
    <property type="match status" value="1"/>
</dbReference>
<dbReference type="GO" id="GO:0140625">
    <property type="term" value="F:opioid growth factor receptor activity"/>
    <property type="evidence" value="ECO:0007669"/>
    <property type="project" value="InterPro"/>
</dbReference>
<reference evidence="4 5" key="1">
    <citation type="submission" date="2019-02" db="EMBL/GenBank/DDBJ databases">
        <title>Opniocepnalus argus genome.</title>
        <authorList>
            <person name="Zhou C."/>
            <person name="Xiao S."/>
        </authorList>
    </citation>
    <scope>NUCLEOTIDE SEQUENCE [LARGE SCALE GENOMIC DNA]</scope>
    <source>
        <strain evidence="4">OARG1902GOOAL</strain>
        <tissue evidence="4">Muscle</tissue>
    </source>
</reference>
<evidence type="ECO:0000313" key="4">
    <source>
        <dbReference type="EMBL" id="KAF3689517.1"/>
    </source>
</evidence>
<dbReference type="EMBL" id="CM015716">
    <property type="protein sequence ID" value="KAF3689517.1"/>
    <property type="molecule type" value="Genomic_DNA"/>
</dbReference>
<feature type="compositionally biased region" description="Polar residues" evidence="2">
    <location>
        <begin position="79"/>
        <end position="89"/>
    </location>
</feature>
<evidence type="ECO:0000256" key="2">
    <source>
        <dbReference type="SAM" id="MobiDB-lite"/>
    </source>
</evidence>
<accession>A0A6G1PH05</accession>
<proteinExistence type="inferred from homology"/>
<feature type="compositionally biased region" description="Acidic residues" evidence="2">
    <location>
        <begin position="112"/>
        <end position="121"/>
    </location>
</feature>
<organism evidence="4 5">
    <name type="scientific">Channa argus</name>
    <name type="common">Northern snakehead</name>
    <name type="synonym">Ophicephalus argus</name>
    <dbReference type="NCBI Taxonomy" id="215402"/>
    <lineage>
        <taxon>Eukaryota</taxon>
        <taxon>Metazoa</taxon>
        <taxon>Chordata</taxon>
        <taxon>Craniata</taxon>
        <taxon>Vertebrata</taxon>
        <taxon>Euteleostomi</taxon>
        <taxon>Actinopterygii</taxon>
        <taxon>Neopterygii</taxon>
        <taxon>Teleostei</taxon>
        <taxon>Neoteleostei</taxon>
        <taxon>Acanthomorphata</taxon>
        <taxon>Anabantaria</taxon>
        <taxon>Anabantiformes</taxon>
        <taxon>Channoidei</taxon>
        <taxon>Channidae</taxon>
        <taxon>Channa</taxon>
    </lineage>
</organism>
<dbReference type="InterPro" id="IPR006757">
    <property type="entry name" value="OGF_rcpt"/>
</dbReference>
<feature type="region of interest" description="Disordered" evidence="2">
    <location>
        <begin position="79"/>
        <end position="121"/>
    </location>
</feature>
<dbReference type="AlphaFoldDB" id="A0A6G1PH05"/>
<dbReference type="InterPro" id="IPR039574">
    <property type="entry name" value="OGFr"/>
</dbReference>
<gene>
    <name evidence="4" type="ORF">EXN66_Car005189</name>
</gene>
<feature type="compositionally biased region" description="Polar residues" evidence="2">
    <location>
        <begin position="99"/>
        <end position="108"/>
    </location>
</feature>
<feature type="domain" description="Opioid growth factor receptor (OGFr) conserved" evidence="3">
    <location>
        <begin position="225"/>
        <end position="419"/>
    </location>
</feature>
<evidence type="ECO:0000256" key="1">
    <source>
        <dbReference type="ARBA" id="ARBA00010365"/>
    </source>
</evidence>